<sequence>MNGKKPYPYPPHTNRELEMMLAGAKPFAMFAHERVDGFEKSDALANQDFATHVANGTLSEHLRTFEAKGPGGTRLNIDYYFYAHEGEAWRVEAFSLLLELLHRGAWCPQLEWLSGKLLGYTDEQNRHHLSRTYPSDQLDHINF</sequence>
<accession>A0A1R3VK99</accession>
<gene>
    <name evidence="1" type="ORF">BQ8794_80048</name>
</gene>
<dbReference type="RefSeq" id="WP_077383665.1">
    <property type="nucleotide sequence ID" value="NZ_FTPD01000078.1"/>
</dbReference>
<organism evidence="1 2">
    <name type="scientific">Mesorhizobium prunaredense</name>
    <dbReference type="NCBI Taxonomy" id="1631249"/>
    <lineage>
        <taxon>Bacteria</taxon>
        <taxon>Pseudomonadati</taxon>
        <taxon>Pseudomonadota</taxon>
        <taxon>Alphaproteobacteria</taxon>
        <taxon>Hyphomicrobiales</taxon>
        <taxon>Phyllobacteriaceae</taxon>
        <taxon>Mesorhizobium</taxon>
    </lineage>
</organism>
<reference evidence="2" key="1">
    <citation type="submission" date="2017-01" db="EMBL/GenBank/DDBJ databases">
        <authorList>
            <person name="Brunel B."/>
        </authorList>
    </citation>
    <scope>NUCLEOTIDE SEQUENCE [LARGE SCALE GENOMIC DNA]</scope>
</reference>
<name>A0A1R3VK99_9HYPH</name>
<evidence type="ECO:0000313" key="2">
    <source>
        <dbReference type="Proteomes" id="UP000188388"/>
    </source>
</evidence>
<dbReference type="STRING" id="1631249.BQ8794_80048"/>
<dbReference type="AlphaFoldDB" id="A0A1R3VK99"/>
<keyword evidence="2" id="KW-1185">Reference proteome</keyword>
<evidence type="ECO:0000313" key="1">
    <source>
        <dbReference type="EMBL" id="SIT59714.1"/>
    </source>
</evidence>
<proteinExistence type="predicted"/>
<protein>
    <submittedName>
        <fullName evidence="1">Uncharacterized protein</fullName>
    </submittedName>
</protein>
<dbReference type="EMBL" id="FTPD01000078">
    <property type="protein sequence ID" value="SIT59714.1"/>
    <property type="molecule type" value="Genomic_DNA"/>
</dbReference>
<dbReference type="Proteomes" id="UP000188388">
    <property type="component" value="Unassembled WGS sequence"/>
</dbReference>